<comment type="caution">
    <text evidence="1">The sequence shown here is derived from an EMBL/GenBank/DDBJ whole genome shotgun (WGS) entry which is preliminary data.</text>
</comment>
<dbReference type="InterPro" id="IPR012341">
    <property type="entry name" value="6hp_glycosidase-like_sf"/>
</dbReference>
<dbReference type="AlphaFoldDB" id="A0A6L9QMW7"/>
<keyword evidence="1" id="KW-0378">Hydrolase</keyword>
<protein>
    <submittedName>
        <fullName evidence="1">Glycoside hydrolase family 15 protein</fullName>
    </submittedName>
</protein>
<evidence type="ECO:0000313" key="2">
    <source>
        <dbReference type="Proteomes" id="UP000475532"/>
    </source>
</evidence>
<organism evidence="1 2">
    <name type="scientific">Actinomadura bangladeshensis</name>
    <dbReference type="NCBI Taxonomy" id="453573"/>
    <lineage>
        <taxon>Bacteria</taxon>
        <taxon>Bacillati</taxon>
        <taxon>Actinomycetota</taxon>
        <taxon>Actinomycetes</taxon>
        <taxon>Streptosporangiales</taxon>
        <taxon>Thermomonosporaceae</taxon>
        <taxon>Actinomadura</taxon>
    </lineage>
</organism>
<dbReference type="Proteomes" id="UP000475532">
    <property type="component" value="Unassembled WGS sequence"/>
</dbReference>
<reference evidence="1 2" key="1">
    <citation type="submission" date="2020-01" db="EMBL/GenBank/DDBJ databases">
        <title>Insect and environment-associated Actinomycetes.</title>
        <authorList>
            <person name="Currrie C."/>
            <person name="Chevrette M."/>
            <person name="Carlson C."/>
            <person name="Stubbendieck R."/>
            <person name="Wendt-Pienkowski E."/>
        </authorList>
    </citation>
    <scope>NUCLEOTIDE SEQUENCE [LARGE SCALE GENOMIC DNA]</scope>
    <source>
        <strain evidence="1 2">SID10258</strain>
    </source>
</reference>
<dbReference type="GO" id="GO:0016787">
    <property type="term" value="F:hydrolase activity"/>
    <property type="evidence" value="ECO:0007669"/>
    <property type="project" value="UniProtKB-KW"/>
</dbReference>
<sequence>REAARIAADVIGRRWGDPGAGIWETEDRLWTHSRLICVAGLRQAARVLGGPGESASWNSLADAVLAETARTA</sequence>
<accession>A0A6L9QMW7</accession>
<proteinExistence type="predicted"/>
<dbReference type="GO" id="GO:0005975">
    <property type="term" value="P:carbohydrate metabolic process"/>
    <property type="evidence" value="ECO:0007669"/>
    <property type="project" value="InterPro"/>
</dbReference>
<dbReference type="InterPro" id="IPR008928">
    <property type="entry name" value="6-hairpin_glycosidase_sf"/>
</dbReference>
<name>A0A6L9QMW7_9ACTN</name>
<dbReference type="Gene3D" id="1.50.10.10">
    <property type="match status" value="1"/>
</dbReference>
<feature type="non-terminal residue" evidence="1">
    <location>
        <position position="72"/>
    </location>
</feature>
<dbReference type="EMBL" id="JAAGLI010000841">
    <property type="protein sequence ID" value="NEA26820.1"/>
    <property type="molecule type" value="Genomic_DNA"/>
</dbReference>
<dbReference type="SUPFAM" id="SSF48208">
    <property type="entry name" value="Six-hairpin glycosidases"/>
    <property type="match status" value="1"/>
</dbReference>
<feature type="non-terminal residue" evidence="1">
    <location>
        <position position="1"/>
    </location>
</feature>
<evidence type="ECO:0000313" key="1">
    <source>
        <dbReference type="EMBL" id="NEA26820.1"/>
    </source>
</evidence>
<gene>
    <name evidence="1" type="ORF">G3I70_30610</name>
</gene>